<feature type="compositionally biased region" description="Basic and acidic residues" evidence="1">
    <location>
        <begin position="54"/>
        <end position="64"/>
    </location>
</feature>
<reference evidence="2" key="1">
    <citation type="submission" date="2022-03" db="EMBL/GenBank/DDBJ databases">
        <authorList>
            <person name="Lindestad O."/>
        </authorList>
    </citation>
    <scope>NUCLEOTIDE SEQUENCE</scope>
</reference>
<evidence type="ECO:0000256" key="1">
    <source>
        <dbReference type="SAM" id="MobiDB-lite"/>
    </source>
</evidence>
<dbReference type="OrthoDB" id="7458477at2759"/>
<evidence type="ECO:0000313" key="3">
    <source>
        <dbReference type="Proteomes" id="UP000838756"/>
    </source>
</evidence>
<organism evidence="2 3">
    <name type="scientific">Pararge aegeria aegeria</name>
    <dbReference type="NCBI Taxonomy" id="348720"/>
    <lineage>
        <taxon>Eukaryota</taxon>
        <taxon>Metazoa</taxon>
        <taxon>Ecdysozoa</taxon>
        <taxon>Arthropoda</taxon>
        <taxon>Hexapoda</taxon>
        <taxon>Insecta</taxon>
        <taxon>Pterygota</taxon>
        <taxon>Neoptera</taxon>
        <taxon>Endopterygota</taxon>
        <taxon>Lepidoptera</taxon>
        <taxon>Glossata</taxon>
        <taxon>Ditrysia</taxon>
        <taxon>Papilionoidea</taxon>
        <taxon>Nymphalidae</taxon>
        <taxon>Satyrinae</taxon>
        <taxon>Satyrini</taxon>
        <taxon>Parargina</taxon>
        <taxon>Pararge</taxon>
    </lineage>
</organism>
<dbReference type="AlphaFoldDB" id="A0A8S4QER3"/>
<keyword evidence="3" id="KW-1185">Reference proteome</keyword>
<sequence length="64" mass="6938">MSYSHPNSMGEGWCGLRKTESVPPSVGGRLAPELRGRTQRPHAKANTINLPSSARDDYKKASAN</sequence>
<dbReference type="Proteomes" id="UP000838756">
    <property type="component" value="Unassembled WGS sequence"/>
</dbReference>
<proteinExistence type="predicted"/>
<name>A0A8S4QER3_9NEOP</name>
<protein>
    <submittedName>
        <fullName evidence="2">Jg13763 protein</fullName>
    </submittedName>
</protein>
<gene>
    <name evidence="2" type="primary">jg13763</name>
    <name evidence="2" type="ORF">PAEG_LOCUS392</name>
</gene>
<feature type="region of interest" description="Disordered" evidence="1">
    <location>
        <begin position="1"/>
        <end position="64"/>
    </location>
</feature>
<accession>A0A8S4QER3</accession>
<feature type="non-terminal residue" evidence="2">
    <location>
        <position position="64"/>
    </location>
</feature>
<evidence type="ECO:0000313" key="2">
    <source>
        <dbReference type="EMBL" id="CAH2207772.1"/>
    </source>
</evidence>
<dbReference type="EMBL" id="CAKXAJ010001243">
    <property type="protein sequence ID" value="CAH2207772.1"/>
    <property type="molecule type" value="Genomic_DNA"/>
</dbReference>
<comment type="caution">
    <text evidence="2">The sequence shown here is derived from an EMBL/GenBank/DDBJ whole genome shotgun (WGS) entry which is preliminary data.</text>
</comment>